<dbReference type="OMA" id="SDENIAC"/>
<dbReference type="SMART" id="SM01114">
    <property type="entry name" value="CXC"/>
    <property type="match status" value="2"/>
</dbReference>
<dbReference type="GO" id="GO:0003700">
    <property type="term" value="F:DNA-binding transcription factor activity"/>
    <property type="evidence" value="ECO:0007669"/>
    <property type="project" value="InterPro"/>
</dbReference>
<comment type="similarity">
    <text evidence="2">Belongs to the lin-54 family.</text>
</comment>
<dbReference type="Proteomes" id="UP000243459">
    <property type="component" value="Chromosome 3"/>
</dbReference>
<accession>A0A5P1FAA2</accession>
<feature type="region of interest" description="Disordered" evidence="4">
    <location>
        <begin position="447"/>
        <end position="468"/>
    </location>
</feature>
<gene>
    <name evidence="6" type="ORF">A4U43_C03F5300</name>
</gene>
<dbReference type="InterPro" id="IPR033467">
    <property type="entry name" value="Tesmin/TSO1-like_CXC"/>
</dbReference>
<dbReference type="Gramene" id="ONK74347">
    <property type="protein sequence ID" value="ONK74347"/>
    <property type="gene ID" value="A4U43_C03F5300"/>
</dbReference>
<dbReference type="PROSITE" id="PS51634">
    <property type="entry name" value="CRC"/>
    <property type="match status" value="1"/>
</dbReference>
<feature type="region of interest" description="Disordered" evidence="4">
    <location>
        <begin position="413"/>
        <end position="435"/>
    </location>
</feature>
<organism evidence="6 7">
    <name type="scientific">Asparagus officinalis</name>
    <name type="common">Garden asparagus</name>
    <dbReference type="NCBI Taxonomy" id="4686"/>
    <lineage>
        <taxon>Eukaryota</taxon>
        <taxon>Viridiplantae</taxon>
        <taxon>Streptophyta</taxon>
        <taxon>Embryophyta</taxon>
        <taxon>Tracheophyta</taxon>
        <taxon>Spermatophyta</taxon>
        <taxon>Magnoliopsida</taxon>
        <taxon>Liliopsida</taxon>
        <taxon>Asparagales</taxon>
        <taxon>Asparagaceae</taxon>
        <taxon>Asparagoideae</taxon>
        <taxon>Asparagus</taxon>
    </lineage>
</organism>
<evidence type="ECO:0000256" key="4">
    <source>
        <dbReference type="SAM" id="MobiDB-lite"/>
    </source>
</evidence>
<dbReference type="AlphaFoldDB" id="A0A5P1FAA2"/>
<keyword evidence="7" id="KW-1185">Reference proteome</keyword>
<dbReference type="Pfam" id="PF03638">
    <property type="entry name" value="TCR"/>
    <property type="match status" value="2"/>
</dbReference>
<dbReference type="GO" id="GO:0005634">
    <property type="term" value="C:nucleus"/>
    <property type="evidence" value="ECO:0007669"/>
    <property type="project" value="UniProtKB-SubCell"/>
</dbReference>
<evidence type="ECO:0000256" key="1">
    <source>
        <dbReference type="ARBA" id="ARBA00004123"/>
    </source>
</evidence>
<name>A0A5P1FAA2_ASPOF</name>
<dbReference type="PANTHER" id="PTHR46159:SF12">
    <property type="entry name" value="PROTEIN TESMIN_TSO1-LIKE CXC 3-RELATED"/>
    <property type="match status" value="1"/>
</dbReference>
<evidence type="ECO:0000259" key="5">
    <source>
        <dbReference type="PROSITE" id="PS51634"/>
    </source>
</evidence>
<dbReference type="PANTHER" id="PTHR46159">
    <property type="entry name" value="PROTEIN TESMIN/TSO1-LIKE CXC 2"/>
    <property type="match status" value="1"/>
</dbReference>
<evidence type="ECO:0000256" key="2">
    <source>
        <dbReference type="ARBA" id="ARBA00007267"/>
    </source>
</evidence>
<feature type="domain" description="CRC" evidence="5">
    <location>
        <begin position="164"/>
        <end position="289"/>
    </location>
</feature>
<protein>
    <recommendedName>
        <fullName evidence="5">CRC domain-containing protein</fullName>
    </recommendedName>
</protein>
<evidence type="ECO:0000256" key="3">
    <source>
        <dbReference type="ARBA" id="ARBA00023242"/>
    </source>
</evidence>
<dbReference type="EMBL" id="CM007383">
    <property type="protein sequence ID" value="ONK74347.1"/>
    <property type="molecule type" value="Genomic_DNA"/>
</dbReference>
<keyword evidence="3" id="KW-0539">Nucleus</keyword>
<reference evidence="7" key="1">
    <citation type="journal article" date="2017" name="Nat. Commun.">
        <title>The asparagus genome sheds light on the origin and evolution of a young Y chromosome.</title>
        <authorList>
            <person name="Harkess A."/>
            <person name="Zhou J."/>
            <person name="Xu C."/>
            <person name="Bowers J.E."/>
            <person name="Van der Hulst R."/>
            <person name="Ayyampalayam S."/>
            <person name="Mercati F."/>
            <person name="Riccardi P."/>
            <person name="McKain M.R."/>
            <person name="Kakrana A."/>
            <person name="Tang H."/>
            <person name="Ray J."/>
            <person name="Groenendijk J."/>
            <person name="Arikit S."/>
            <person name="Mathioni S.M."/>
            <person name="Nakano M."/>
            <person name="Shan H."/>
            <person name="Telgmann-Rauber A."/>
            <person name="Kanno A."/>
            <person name="Yue Z."/>
            <person name="Chen H."/>
            <person name="Li W."/>
            <person name="Chen Y."/>
            <person name="Xu X."/>
            <person name="Zhang Y."/>
            <person name="Luo S."/>
            <person name="Chen H."/>
            <person name="Gao J."/>
            <person name="Mao Z."/>
            <person name="Pires J.C."/>
            <person name="Luo M."/>
            <person name="Kudrna D."/>
            <person name="Wing R.A."/>
            <person name="Meyers B.C."/>
            <person name="Yi K."/>
            <person name="Kong H."/>
            <person name="Lavrijsen P."/>
            <person name="Sunseri F."/>
            <person name="Falavigna A."/>
            <person name="Ye Y."/>
            <person name="Leebens-Mack J.H."/>
            <person name="Chen G."/>
        </authorList>
    </citation>
    <scope>NUCLEOTIDE SEQUENCE [LARGE SCALE GENOMIC DNA]</scope>
    <source>
        <strain evidence="7">cv. DH0086</strain>
    </source>
</reference>
<comment type="subcellular location">
    <subcellularLocation>
        <location evidence="1">Nucleus</location>
    </subcellularLocation>
</comment>
<feature type="region of interest" description="Disordered" evidence="4">
    <location>
        <begin position="305"/>
        <end position="328"/>
    </location>
</feature>
<sequence length="468" mass="50739">MRRRCLTFELAGGSTKNSNNNSKLHPSVSSLSSRKFTLDDKLSILSKPESSSSQRVLPGIGLHLNTLATTPSDRMVTKETLAFGKRFISMPCSTSPFPPITAVQKSVNKSLDVIKDEHPTGSGVPGLEVTHDDASEAPADGENLMQGSPKKKKRKSENGGESEGCKRCNCKKSKCLKLYCECFAAGIYCVEPCSCQGCFNKPIHEETVLATRKQIESRNPLAFAPKVIRASKPVQDMAEETNKTPASARHKRGCNCKKSSCLKKYCECFQGGVGCSASCRCEGCKNAFGRKDGAEAVHAEDIMDVSEKQQDEQQDGQQNDIAQKNEHYSPESILPITPSFETCRPFVKPPFPSSGKPPRSSALSACYPTSQTLRRCEFLSKPKTVDHSNSLANDDTPEILRCDASPNNSVKIISPNGKRVSPPHGALGISPNRKGGRKLILKSIPSFPSLNGDVSNEHPASYSSDPLS</sequence>
<feature type="region of interest" description="Disordered" evidence="4">
    <location>
        <begin position="115"/>
        <end position="165"/>
    </location>
</feature>
<dbReference type="InterPro" id="IPR044522">
    <property type="entry name" value="TSO1-like"/>
</dbReference>
<dbReference type="InterPro" id="IPR005172">
    <property type="entry name" value="CRC"/>
</dbReference>
<evidence type="ECO:0000313" key="7">
    <source>
        <dbReference type="Proteomes" id="UP000243459"/>
    </source>
</evidence>
<evidence type="ECO:0000313" key="6">
    <source>
        <dbReference type="EMBL" id="ONK74347.1"/>
    </source>
</evidence>
<proteinExistence type="inferred from homology"/>